<evidence type="ECO:0000313" key="2">
    <source>
        <dbReference type="EMBL" id="CDF36525.1"/>
    </source>
</evidence>
<dbReference type="InterPro" id="IPR050951">
    <property type="entry name" value="Retrovirus_Pol_polyprotein"/>
</dbReference>
<dbReference type="PROSITE" id="PS50994">
    <property type="entry name" value="INTEGRASE"/>
    <property type="match status" value="1"/>
</dbReference>
<evidence type="ECO:0000259" key="1">
    <source>
        <dbReference type="PROSITE" id="PS50994"/>
    </source>
</evidence>
<dbReference type="InterPro" id="IPR036397">
    <property type="entry name" value="RNaseH_sf"/>
</dbReference>
<dbReference type="GeneID" id="17324062"/>
<dbReference type="AlphaFoldDB" id="R7QGK3"/>
<feature type="domain" description="Integrase catalytic" evidence="1">
    <location>
        <begin position="282"/>
        <end position="457"/>
    </location>
</feature>
<dbReference type="Gramene" id="CDF36525">
    <property type="protein sequence ID" value="CDF36525"/>
    <property type="gene ID" value="CHC_T00004868001"/>
</dbReference>
<dbReference type="OMA" id="VCEFREE"/>
<dbReference type="KEGG" id="ccp:CHC_T00004868001"/>
<sequence length="1005" mass="113564">MEYYAKKADTKPIAVHHVLADLCQQLDIGSVPEEDSEVETEKTDITIFESVISGNNATGDVDSTEHPTDSDGEAISHVYLTSKSWNVTVGDPFHGICIDSAAQRSVVGVEQAKAYCSLFNVPFSPSASNARNIFSFGTHKHVGLGLLTVRVPIAPTHFISLSVEVVDTNVPFLLGLDNMEKYKMVLDTDKCILSSKLEGWQIRLWKKRGHLYYVWGPNILFTESELMKVHRHFHHPYSERLYSVMSRAEPDKTSPEVLRTLKRISSTCDLCQRRSRAPHRFRVSLPDADVVFNRTLCLDLMYLDNTPVLHVVDKETKFSAAAFLGKETAEATWNTFMNIWVCVYIGFPDATATDQQPQFKLERWKTLLLLAGIKHFQSGVQSYNALGVGERYHAFLRDIYRKVRLEHPGIERSHCLSLSLKAMNDTAGYHGLVPTLLAFGAMQRIPIVPMDLPAQMDRMKAMESARKEMASFMAKERISRAVRMKVPSEADNDIVIGSRVLIYREKPEDQWTGPYLVLDVKDKIVTIQVEGKIMNVSIDKVKSYNSPPVIPEITPTAVNNDDSYNFSADNEDVIRDIDTILERIRGTPPPTTNGSSDAIRQDEHMPVATPDMLTRNEIPSITQALMTQVIDQSDIATTSSNSTRIIVSVSAIKGFRLFSHDVRQAYLQSEDKLTRKVFLLQKRTDLKYFGLGEEDILELLKPTYGMTDGVTVDQLTKLSLKKFDSKERLWDNFEFFGTSTKTHPDCSFSATQKEYTKKLNPIPMDASIARFRSYRSVLAWIGYTRPDALCAINKAAQVTEKTFGTEKLKAFNCTVKHLKGTHSRCLTFFPLKKDSLHMRVYTDASFAGNDDLSSQLGFIILLCDSSDRAHLLEYSSRKSKRVVRSILGGEVYAFASGFDRAFILRHDLETIFKVKIPLHMLTDSLQMFDVITKGSSTTEKRLMIDIASARECYNRQEISHVVLVSSEHNIADGLTKETPNNALENLMNSDYDRNPVKKWIHRVVH</sequence>
<reference evidence="3" key="1">
    <citation type="journal article" date="2013" name="Proc. Natl. Acad. Sci. U.S.A.">
        <title>Genome structure and metabolic features in the red seaweed Chondrus crispus shed light on evolution of the Archaeplastida.</title>
        <authorList>
            <person name="Collen J."/>
            <person name="Porcel B."/>
            <person name="Carre W."/>
            <person name="Ball S.G."/>
            <person name="Chaparro C."/>
            <person name="Tonon T."/>
            <person name="Barbeyron T."/>
            <person name="Michel G."/>
            <person name="Noel B."/>
            <person name="Valentin K."/>
            <person name="Elias M."/>
            <person name="Artiguenave F."/>
            <person name="Arun A."/>
            <person name="Aury J.M."/>
            <person name="Barbosa-Neto J.F."/>
            <person name="Bothwell J.H."/>
            <person name="Bouget F.Y."/>
            <person name="Brillet L."/>
            <person name="Cabello-Hurtado F."/>
            <person name="Capella-Gutierrez S."/>
            <person name="Charrier B."/>
            <person name="Cladiere L."/>
            <person name="Cock J.M."/>
            <person name="Coelho S.M."/>
            <person name="Colleoni C."/>
            <person name="Czjzek M."/>
            <person name="Da Silva C."/>
            <person name="Delage L."/>
            <person name="Denoeud F."/>
            <person name="Deschamps P."/>
            <person name="Dittami S.M."/>
            <person name="Gabaldon T."/>
            <person name="Gachon C.M."/>
            <person name="Groisillier A."/>
            <person name="Herve C."/>
            <person name="Jabbari K."/>
            <person name="Katinka M."/>
            <person name="Kloareg B."/>
            <person name="Kowalczyk N."/>
            <person name="Labadie K."/>
            <person name="Leblanc C."/>
            <person name="Lopez P.J."/>
            <person name="McLachlan D.H."/>
            <person name="Meslet-Cladiere L."/>
            <person name="Moustafa A."/>
            <person name="Nehr Z."/>
            <person name="Nyvall Collen P."/>
            <person name="Panaud O."/>
            <person name="Partensky F."/>
            <person name="Poulain J."/>
            <person name="Rensing S.A."/>
            <person name="Rousvoal S."/>
            <person name="Samson G."/>
            <person name="Symeonidi A."/>
            <person name="Weissenbach J."/>
            <person name="Zambounis A."/>
            <person name="Wincker P."/>
            <person name="Boyen C."/>
        </authorList>
    </citation>
    <scope>NUCLEOTIDE SEQUENCE [LARGE SCALE GENOMIC DNA]</scope>
    <source>
        <strain evidence="3">cv. Stackhouse</strain>
    </source>
</reference>
<dbReference type="RefSeq" id="XP_005716344.1">
    <property type="nucleotide sequence ID" value="XM_005716287.1"/>
</dbReference>
<name>R7QGK3_CHOCR</name>
<dbReference type="GO" id="GO:0015074">
    <property type="term" value="P:DNA integration"/>
    <property type="evidence" value="ECO:0007669"/>
    <property type="project" value="InterPro"/>
</dbReference>
<dbReference type="Proteomes" id="UP000012073">
    <property type="component" value="Unassembled WGS sequence"/>
</dbReference>
<evidence type="ECO:0000313" key="3">
    <source>
        <dbReference type="Proteomes" id="UP000012073"/>
    </source>
</evidence>
<dbReference type="EMBL" id="HG001782">
    <property type="protein sequence ID" value="CDF36525.1"/>
    <property type="molecule type" value="Genomic_DNA"/>
</dbReference>
<dbReference type="PANTHER" id="PTHR37984:SF5">
    <property type="entry name" value="PROTEIN NYNRIN-LIKE"/>
    <property type="match status" value="1"/>
</dbReference>
<dbReference type="PANTHER" id="PTHR37984">
    <property type="entry name" value="PROTEIN CBG26694"/>
    <property type="match status" value="1"/>
</dbReference>
<dbReference type="SUPFAM" id="SSF53098">
    <property type="entry name" value="Ribonuclease H-like"/>
    <property type="match status" value="1"/>
</dbReference>
<protein>
    <recommendedName>
        <fullName evidence="1">Integrase catalytic domain-containing protein</fullName>
    </recommendedName>
</protein>
<dbReference type="InterPro" id="IPR012337">
    <property type="entry name" value="RNaseH-like_sf"/>
</dbReference>
<proteinExistence type="predicted"/>
<dbReference type="OrthoDB" id="5664at2759"/>
<dbReference type="Gene3D" id="3.30.420.10">
    <property type="entry name" value="Ribonuclease H-like superfamily/Ribonuclease H"/>
    <property type="match status" value="1"/>
</dbReference>
<accession>R7QGK3</accession>
<keyword evidence="3" id="KW-1185">Reference proteome</keyword>
<dbReference type="GO" id="GO:0003676">
    <property type="term" value="F:nucleic acid binding"/>
    <property type="evidence" value="ECO:0007669"/>
    <property type="project" value="InterPro"/>
</dbReference>
<dbReference type="PhylomeDB" id="R7QGK3"/>
<gene>
    <name evidence="2" type="ORF">CHC_T00004868001</name>
</gene>
<organism evidence="2 3">
    <name type="scientific">Chondrus crispus</name>
    <name type="common">Carrageen Irish moss</name>
    <name type="synonym">Polymorpha crispa</name>
    <dbReference type="NCBI Taxonomy" id="2769"/>
    <lineage>
        <taxon>Eukaryota</taxon>
        <taxon>Rhodophyta</taxon>
        <taxon>Florideophyceae</taxon>
        <taxon>Rhodymeniophycidae</taxon>
        <taxon>Gigartinales</taxon>
        <taxon>Gigartinaceae</taxon>
        <taxon>Chondrus</taxon>
    </lineage>
</organism>
<dbReference type="InterPro" id="IPR001584">
    <property type="entry name" value="Integrase_cat-core"/>
</dbReference>